<evidence type="ECO:0000313" key="2">
    <source>
        <dbReference type="EMBL" id="WMW21738.1"/>
    </source>
</evidence>
<dbReference type="InterPro" id="IPR016181">
    <property type="entry name" value="Acyl_CoA_acyltransferase"/>
</dbReference>
<dbReference type="GO" id="GO:0016747">
    <property type="term" value="F:acyltransferase activity, transferring groups other than amino-acyl groups"/>
    <property type="evidence" value="ECO:0007669"/>
    <property type="project" value="InterPro"/>
</dbReference>
<dbReference type="GeneID" id="84230507"/>
<dbReference type="Proteomes" id="UP001183006">
    <property type="component" value="Chromosome"/>
</dbReference>
<dbReference type="AlphaFoldDB" id="A0AA51YIN6"/>
<dbReference type="InterPro" id="IPR000182">
    <property type="entry name" value="GNAT_dom"/>
</dbReference>
<dbReference type="PANTHER" id="PTHR43072:SF60">
    <property type="entry name" value="L-2,4-DIAMINOBUTYRIC ACID ACETYLTRANSFERASE"/>
    <property type="match status" value="1"/>
</dbReference>
<reference evidence="2" key="1">
    <citation type="submission" date="2023-08" db="EMBL/GenBank/DDBJ databases">
        <title>Methanolobus mangrovi sp. nov. and Methanolobus sediminis sp. nov, two novel methylotrophic methanogens isolated from mangrove sediments in China.</title>
        <authorList>
            <person name="Zhou J."/>
        </authorList>
    </citation>
    <scope>NUCLEOTIDE SEQUENCE</scope>
    <source>
        <strain evidence="2">FTZ2</strain>
    </source>
</reference>
<keyword evidence="3" id="KW-1185">Reference proteome</keyword>
<dbReference type="RefSeq" id="WP_309307528.1">
    <property type="nucleotide sequence ID" value="NZ_CP133594.1"/>
</dbReference>
<dbReference type="PANTHER" id="PTHR43072">
    <property type="entry name" value="N-ACETYLTRANSFERASE"/>
    <property type="match status" value="1"/>
</dbReference>
<organism evidence="2 3">
    <name type="scientific">Methanolobus mangrovi</name>
    <dbReference type="NCBI Taxonomy" id="3072977"/>
    <lineage>
        <taxon>Archaea</taxon>
        <taxon>Methanobacteriati</taxon>
        <taxon>Methanobacteriota</taxon>
        <taxon>Stenosarchaea group</taxon>
        <taxon>Methanomicrobia</taxon>
        <taxon>Methanosarcinales</taxon>
        <taxon>Methanosarcinaceae</taxon>
        <taxon>Methanolobus</taxon>
    </lineage>
</organism>
<name>A0AA51YIN6_9EURY</name>
<dbReference type="Gene3D" id="3.40.630.30">
    <property type="match status" value="1"/>
</dbReference>
<gene>
    <name evidence="2" type="ORF">RE476_10160</name>
</gene>
<dbReference type="SUPFAM" id="SSF55729">
    <property type="entry name" value="Acyl-CoA N-acyltransferases (Nat)"/>
    <property type="match status" value="1"/>
</dbReference>
<feature type="domain" description="N-acetyltransferase" evidence="1">
    <location>
        <begin position="2"/>
        <end position="159"/>
    </location>
</feature>
<proteinExistence type="predicted"/>
<evidence type="ECO:0000259" key="1">
    <source>
        <dbReference type="PROSITE" id="PS51186"/>
    </source>
</evidence>
<evidence type="ECO:0000313" key="3">
    <source>
        <dbReference type="Proteomes" id="UP001183006"/>
    </source>
</evidence>
<sequence length="352" mass="40928">MVNIRSFKEEDNETLLSIERLCPQGNEECAMAVDKEPDITARYELYDNWEIRVAEEDDTTVGWIGWTVKQGPEQKYVYVAEVMVHPDYRRQGIAIKLLREAERAAHDAKVSHIYCYIYEPNEPSMKLVEKLGYIQEKDVRIIAMSAYKKEHIEREYDLARIDGKDLPEAVKLINSYYTGKAHFSPFTAPGFRTYANRVLGYGLENFLVAKWKGKIVACGGFWDSSVLMEMTYTKEPMMWKLMANAYGILRHFISMPRIPAEGEFFKFHSIVDHAFEPEHALAMEEILNYCNNLMFDTKCEFFGAYTDPDDPIIEVMKKFKPMYETMYLYAKPISGKLPDFSSIYVDCRDPIL</sequence>
<protein>
    <submittedName>
        <fullName evidence="2">GNAT family N-acetyltransferase</fullName>
    </submittedName>
</protein>
<dbReference type="EMBL" id="CP133594">
    <property type="protein sequence ID" value="WMW21738.1"/>
    <property type="molecule type" value="Genomic_DNA"/>
</dbReference>
<accession>A0AA51YIN6</accession>
<dbReference type="CDD" id="cd04301">
    <property type="entry name" value="NAT_SF"/>
    <property type="match status" value="1"/>
</dbReference>
<dbReference type="KEGG" id="mmav:RE476_10160"/>
<dbReference type="PROSITE" id="PS51186">
    <property type="entry name" value="GNAT"/>
    <property type="match status" value="1"/>
</dbReference>
<dbReference type="Pfam" id="PF00583">
    <property type="entry name" value="Acetyltransf_1"/>
    <property type="match status" value="1"/>
</dbReference>